<sequence length="76" mass="8741">MQPGWHDLVCDCGSENFYRMIKLSWSEAGGQVEKFGGFKCSKCRKEADPAKMIHATKIRVKQRQIRELEEQISPTP</sequence>
<proteinExistence type="predicted"/>
<reference evidence="1" key="1">
    <citation type="journal article" date="2015" name="Nature">
        <title>Complex archaea that bridge the gap between prokaryotes and eukaryotes.</title>
        <authorList>
            <person name="Spang A."/>
            <person name="Saw J.H."/>
            <person name="Jorgensen S.L."/>
            <person name="Zaremba-Niedzwiedzka K."/>
            <person name="Martijn J."/>
            <person name="Lind A.E."/>
            <person name="van Eijk R."/>
            <person name="Schleper C."/>
            <person name="Guy L."/>
            <person name="Ettema T.J."/>
        </authorList>
    </citation>
    <scope>NUCLEOTIDE SEQUENCE</scope>
</reference>
<accession>A0A0F9AVB3</accession>
<protein>
    <submittedName>
        <fullName evidence="1">Uncharacterized protein</fullName>
    </submittedName>
</protein>
<evidence type="ECO:0000313" key="1">
    <source>
        <dbReference type="EMBL" id="KKL13534.1"/>
    </source>
</evidence>
<feature type="non-terminal residue" evidence="1">
    <location>
        <position position="76"/>
    </location>
</feature>
<comment type="caution">
    <text evidence="1">The sequence shown here is derived from an EMBL/GenBank/DDBJ whole genome shotgun (WGS) entry which is preliminary data.</text>
</comment>
<dbReference type="AlphaFoldDB" id="A0A0F9AVB3"/>
<name>A0A0F9AVB3_9ZZZZ</name>
<organism evidence="1">
    <name type="scientific">marine sediment metagenome</name>
    <dbReference type="NCBI Taxonomy" id="412755"/>
    <lineage>
        <taxon>unclassified sequences</taxon>
        <taxon>metagenomes</taxon>
        <taxon>ecological metagenomes</taxon>
    </lineage>
</organism>
<dbReference type="EMBL" id="LAZR01040821">
    <property type="protein sequence ID" value="KKL13534.1"/>
    <property type="molecule type" value="Genomic_DNA"/>
</dbReference>
<gene>
    <name evidence="1" type="ORF">LCGC14_2524830</name>
</gene>